<dbReference type="GO" id="GO:0080120">
    <property type="term" value="P:CAAX-box protein maturation"/>
    <property type="evidence" value="ECO:0007669"/>
    <property type="project" value="UniProtKB-ARBA"/>
</dbReference>
<gene>
    <name evidence="3" type="ORF">ABS24_04455</name>
</gene>
<sequence length="241" mass="27205">MLSLMAIVAWAVADFAFKIIWILDAEFDIGTSVPWREALINGEKSAGWWALMAVGSFGLVPVLEELFWRGYVQARLHHSFSPSIAIVASAAMFTFSHSQYHHFDGYHIATIGALFFNALVLGWLFHTTRSLWPVIFMHALVNTPTDGISMYLAIAIMSVIISLNWQLILRAYKEFKTLFITDRYQIVDIVAIIVVSAMMFALSQAPQWVMYFGYIGLPLAAIWAVSYRVVARNAVKSLVQY</sequence>
<feature type="transmembrane region" description="Helical" evidence="1">
    <location>
        <begin position="6"/>
        <end position="25"/>
    </location>
</feature>
<dbReference type="Proteomes" id="UP000051213">
    <property type="component" value="Unassembled WGS sequence"/>
</dbReference>
<evidence type="ECO:0000313" key="3">
    <source>
        <dbReference type="EMBL" id="KRO90767.1"/>
    </source>
</evidence>
<comment type="caution">
    <text evidence="3">The sequence shown here is derived from an EMBL/GenBank/DDBJ whole genome shotgun (WGS) entry which is preliminary data.</text>
</comment>
<feature type="transmembrane region" description="Helical" evidence="1">
    <location>
        <begin position="108"/>
        <end position="128"/>
    </location>
</feature>
<keyword evidence="1" id="KW-0812">Transmembrane</keyword>
<dbReference type="EMBL" id="LICA01000665">
    <property type="protein sequence ID" value="KRO90767.1"/>
    <property type="molecule type" value="Genomic_DNA"/>
</dbReference>
<keyword evidence="1" id="KW-0472">Membrane</keyword>
<feature type="transmembrane region" description="Helical" evidence="1">
    <location>
        <begin position="184"/>
        <end position="202"/>
    </location>
</feature>
<dbReference type="Pfam" id="PF02517">
    <property type="entry name" value="Rce1-like"/>
    <property type="match status" value="1"/>
</dbReference>
<feature type="transmembrane region" description="Helical" evidence="1">
    <location>
        <begin position="46"/>
        <end position="63"/>
    </location>
</feature>
<feature type="domain" description="CAAX prenyl protease 2/Lysostaphin resistance protein A-like" evidence="2">
    <location>
        <begin position="48"/>
        <end position="143"/>
    </location>
</feature>
<keyword evidence="1" id="KW-1133">Transmembrane helix</keyword>
<organism evidence="3 4">
    <name type="scientific">SAR92 bacterium BACL26 MAG-121220-bin70</name>
    <dbReference type="NCBI Taxonomy" id="1655626"/>
    <lineage>
        <taxon>Bacteria</taxon>
        <taxon>Pseudomonadati</taxon>
        <taxon>Pseudomonadota</taxon>
        <taxon>Gammaproteobacteria</taxon>
        <taxon>Cellvibrionales</taxon>
        <taxon>Porticoccaceae</taxon>
        <taxon>SAR92 clade</taxon>
    </lineage>
</organism>
<evidence type="ECO:0000256" key="1">
    <source>
        <dbReference type="SAM" id="Phobius"/>
    </source>
</evidence>
<feature type="transmembrane region" description="Helical" evidence="1">
    <location>
        <begin position="75"/>
        <end position="96"/>
    </location>
</feature>
<name>A0A0R2TU07_9GAMM</name>
<feature type="transmembrane region" description="Helical" evidence="1">
    <location>
        <begin position="148"/>
        <end position="172"/>
    </location>
</feature>
<dbReference type="GO" id="GO:0004175">
    <property type="term" value="F:endopeptidase activity"/>
    <property type="evidence" value="ECO:0007669"/>
    <property type="project" value="UniProtKB-ARBA"/>
</dbReference>
<evidence type="ECO:0000313" key="4">
    <source>
        <dbReference type="Proteomes" id="UP000051213"/>
    </source>
</evidence>
<protein>
    <recommendedName>
        <fullName evidence="2">CAAX prenyl protease 2/Lysostaphin resistance protein A-like domain-containing protein</fullName>
    </recommendedName>
</protein>
<dbReference type="AlphaFoldDB" id="A0A0R2TU07"/>
<evidence type="ECO:0000259" key="2">
    <source>
        <dbReference type="Pfam" id="PF02517"/>
    </source>
</evidence>
<dbReference type="InterPro" id="IPR003675">
    <property type="entry name" value="Rce1/LyrA-like_dom"/>
</dbReference>
<feature type="transmembrane region" description="Helical" evidence="1">
    <location>
        <begin position="208"/>
        <end position="230"/>
    </location>
</feature>
<accession>A0A0R2TU07</accession>
<reference evidence="3 4" key="1">
    <citation type="submission" date="2015-10" db="EMBL/GenBank/DDBJ databases">
        <title>Metagenome-Assembled Genomes uncover a global brackish microbiome.</title>
        <authorList>
            <person name="Hugerth L.W."/>
            <person name="Larsson J."/>
            <person name="Alneberg J."/>
            <person name="Lindh M.V."/>
            <person name="Legrand C."/>
            <person name="Pinhassi J."/>
            <person name="Andersson A.F."/>
        </authorList>
    </citation>
    <scope>NUCLEOTIDE SEQUENCE [LARGE SCALE GENOMIC DNA]</scope>
    <source>
        <strain evidence="3">BACL26 MAG-121220-bin70</strain>
    </source>
</reference>
<proteinExistence type="predicted"/>